<organism evidence="3 4">
    <name type="scientific">Nocardioides marinquilinus</name>
    <dbReference type="NCBI Taxonomy" id="1210400"/>
    <lineage>
        <taxon>Bacteria</taxon>
        <taxon>Bacillati</taxon>
        <taxon>Actinomycetota</taxon>
        <taxon>Actinomycetes</taxon>
        <taxon>Propionibacteriales</taxon>
        <taxon>Nocardioidaceae</taxon>
        <taxon>Nocardioides</taxon>
    </lineage>
</organism>
<comment type="caution">
    <text evidence="3">The sequence shown here is derived from an EMBL/GenBank/DDBJ whole genome shotgun (WGS) entry which is preliminary data.</text>
</comment>
<dbReference type="PANTHER" id="PTHR43039">
    <property type="entry name" value="ESTERASE-RELATED"/>
    <property type="match status" value="1"/>
</dbReference>
<name>A0ABP9PV04_9ACTN</name>
<evidence type="ECO:0000313" key="3">
    <source>
        <dbReference type="EMBL" id="GAA5152564.1"/>
    </source>
</evidence>
<keyword evidence="4" id="KW-1185">Reference proteome</keyword>
<protein>
    <submittedName>
        <fullName evidence="3">Alpha/beta hydrolase</fullName>
    </submittedName>
</protein>
<gene>
    <name evidence="3" type="ORF">GCM10023340_33100</name>
</gene>
<dbReference type="Pfam" id="PF12697">
    <property type="entry name" value="Abhydrolase_6"/>
    <property type="match status" value="1"/>
</dbReference>
<dbReference type="InterPro" id="IPR000073">
    <property type="entry name" value="AB_hydrolase_1"/>
</dbReference>
<reference evidence="4" key="1">
    <citation type="journal article" date="2019" name="Int. J. Syst. Evol. Microbiol.">
        <title>The Global Catalogue of Microorganisms (GCM) 10K type strain sequencing project: providing services to taxonomists for standard genome sequencing and annotation.</title>
        <authorList>
            <consortium name="The Broad Institute Genomics Platform"/>
            <consortium name="The Broad Institute Genome Sequencing Center for Infectious Disease"/>
            <person name="Wu L."/>
            <person name="Ma J."/>
        </authorList>
    </citation>
    <scope>NUCLEOTIDE SEQUENCE [LARGE SCALE GENOMIC DNA]</scope>
    <source>
        <strain evidence="4">JCM 18459</strain>
    </source>
</reference>
<proteinExistence type="inferred from homology"/>
<dbReference type="InterPro" id="IPR029058">
    <property type="entry name" value="AB_hydrolase_fold"/>
</dbReference>
<evidence type="ECO:0000259" key="2">
    <source>
        <dbReference type="Pfam" id="PF12697"/>
    </source>
</evidence>
<dbReference type="Proteomes" id="UP001500221">
    <property type="component" value="Unassembled WGS sequence"/>
</dbReference>
<comment type="similarity">
    <text evidence="1">Belongs to the AB hydrolase superfamily.</text>
</comment>
<evidence type="ECO:0000256" key="1">
    <source>
        <dbReference type="ARBA" id="ARBA00008645"/>
    </source>
</evidence>
<dbReference type="EMBL" id="BAABKG010000004">
    <property type="protein sequence ID" value="GAA5152564.1"/>
    <property type="molecule type" value="Genomic_DNA"/>
</dbReference>
<feature type="domain" description="AB hydrolase-1" evidence="2">
    <location>
        <begin position="20"/>
        <end position="253"/>
    </location>
</feature>
<dbReference type="SUPFAM" id="SSF53474">
    <property type="entry name" value="alpha/beta-Hydrolases"/>
    <property type="match status" value="1"/>
</dbReference>
<keyword evidence="3" id="KW-0378">Hydrolase</keyword>
<evidence type="ECO:0000313" key="4">
    <source>
        <dbReference type="Proteomes" id="UP001500221"/>
    </source>
</evidence>
<accession>A0ABP9PV04</accession>
<dbReference type="GO" id="GO:0016787">
    <property type="term" value="F:hydrolase activity"/>
    <property type="evidence" value="ECO:0007669"/>
    <property type="project" value="UniProtKB-KW"/>
</dbReference>
<dbReference type="PRINTS" id="PR00111">
    <property type="entry name" value="ABHYDROLASE"/>
</dbReference>
<dbReference type="Gene3D" id="3.40.50.1820">
    <property type="entry name" value="alpha/beta hydrolase"/>
    <property type="match status" value="1"/>
</dbReference>
<dbReference type="RefSeq" id="WP_345461022.1">
    <property type="nucleotide sequence ID" value="NZ_BAABKG010000004.1"/>
</dbReference>
<sequence length="265" mass="28343">MPVATHLNAAVRGRVDGEVLVLLHGFGCGQEMWRLVAPALERDHRVVTFDLPGSGAADPAAYDAVRHGSLEGYRDDVVALLDELDLTGATLVGHSVSSMIAVLVQAARPDLVSRLVLVAPSARYLDDDGYVGGFAEADIADLLALMGRNHLGWQDPLARLVAGTDGDVKHELEQSFCRTRPEVAEQFAAVTFRGDNRDDLAAVTVPTLVLQARDDVVAPMSAGRFVADTIPGATFEVIDTRGHCPHLTAPDETTRSIQRFLTTAG</sequence>